<evidence type="ECO:0000313" key="7">
    <source>
        <dbReference type="EMBL" id="MFD2276439.1"/>
    </source>
</evidence>
<evidence type="ECO:0000256" key="3">
    <source>
        <dbReference type="ARBA" id="ARBA00022917"/>
    </source>
</evidence>
<organism evidence="7 8">
    <name type="scientific">Rubritalea spongiae</name>
    <dbReference type="NCBI Taxonomy" id="430797"/>
    <lineage>
        <taxon>Bacteria</taxon>
        <taxon>Pseudomonadati</taxon>
        <taxon>Verrucomicrobiota</taxon>
        <taxon>Verrucomicrobiia</taxon>
        <taxon>Verrucomicrobiales</taxon>
        <taxon>Rubritaleaceae</taxon>
        <taxon>Rubritalea</taxon>
    </lineage>
</organism>
<evidence type="ECO:0000256" key="5">
    <source>
        <dbReference type="NCBIfam" id="TIGR00020"/>
    </source>
</evidence>
<evidence type="ECO:0000256" key="2">
    <source>
        <dbReference type="ARBA" id="ARBA00022481"/>
    </source>
</evidence>
<sequence>MSEPYNADLLAVDTDSIKGRLATLRRTFDIPNLESDLKAIDAEMTEGSFWDDSTKAQETVAKSNIIKRKLNPFLELEQRYDDLLELISLAREYQDADSSQEASIEFENINKALESFELLVLLDKPTDPSSCYLTINSGAGGTEASDWAAMLLRMYTRWAEGKGFKVTTVDYTEGDSAGISSATIKIDGEYAYGYLKNERGVHRLVRISPFDSAGKRHTSFTSVDATPEMNTNIEIDINPADIDIQTARSGGAGGQNVNKVETAVILKHKPTGIIIRCTQERSQLRNRELAMELLKAKLYQIEEDKQKAESERDYSAKGDIGWGSQIRSYVFQPYQMVKDLRTGEESANIQGIMDGEIDAFIEAMLKGKKRGDSNDE</sequence>
<evidence type="ECO:0000313" key="8">
    <source>
        <dbReference type="Proteomes" id="UP001597297"/>
    </source>
</evidence>
<dbReference type="SUPFAM" id="SSF75620">
    <property type="entry name" value="Release factor"/>
    <property type="match status" value="1"/>
</dbReference>
<comment type="similarity">
    <text evidence="1 4">Belongs to the prokaryotic/mitochondrial release factor family.</text>
</comment>
<dbReference type="HAMAP" id="MF_00094">
    <property type="entry name" value="Rel_fac_2"/>
    <property type="match status" value="1"/>
</dbReference>
<dbReference type="Pfam" id="PF03462">
    <property type="entry name" value="PCRF"/>
    <property type="match status" value="1"/>
</dbReference>
<proteinExistence type="inferred from homology"/>
<evidence type="ECO:0000256" key="4">
    <source>
        <dbReference type="HAMAP-Rule" id="MF_00094"/>
    </source>
</evidence>
<protein>
    <recommendedName>
        <fullName evidence="4 5">Peptide chain release factor 2</fullName>
        <shortName evidence="4">RF-2</shortName>
    </recommendedName>
</protein>
<dbReference type="PANTHER" id="PTHR43116">
    <property type="entry name" value="PEPTIDE CHAIN RELEASE FACTOR 2"/>
    <property type="match status" value="1"/>
</dbReference>
<evidence type="ECO:0000259" key="6">
    <source>
        <dbReference type="PROSITE" id="PS00745"/>
    </source>
</evidence>
<comment type="PTM">
    <text evidence="4">Methylated by PrmC. Methylation increases the termination efficiency of RF2.</text>
</comment>
<dbReference type="InterPro" id="IPR000352">
    <property type="entry name" value="Pep_chain_release_fac_I"/>
</dbReference>
<dbReference type="NCBIfam" id="TIGR00020">
    <property type="entry name" value="prfB"/>
    <property type="match status" value="1"/>
</dbReference>
<feature type="modified residue" description="N5-methylglutamine" evidence="4">
    <location>
        <position position="255"/>
    </location>
</feature>
<dbReference type="RefSeq" id="WP_377094108.1">
    <property type="nucleotide sequence ID" value="NZ_JBHSJM010000001.1"/>
</dbReference>
<keyword evidence="2 4" id="KW-0488">Methylation</keyword>
<dbReference type="Pfam" id="PF00472">
    <property type="entry name" value="RF-1"/>
    <property type="match status" value="1"/>
</dbReference>
<keyword evidence="4" id="KW-0963">Cytoplasm</keyword>
<dbReference type="Gene3D" id="1.20.58.410">
    <property type="entry name" value="Release factor"/>
    <property type="match status" value="1"/>
</dbReference>
<feature type="domain" description="Prokaryotic-type class I peptide chain release factors" evidence="6">
    <location>
        <begin position="248"/>
        <end position="264"/>
    </location>
</feature>
<dbReference type="InterPro" id="IPR005139">
    <property type="entry name" value="PCRF"/>
</dbReference>
<dbReference type="EMBL" id="JBHUJC010000024">
    <property type="protein sequence ID" value="MFD2276439.1"/>
    <property type="molecule type" value="Genomic_DNA"/>
</dbReference>
<comment type="function">
    <text evidence="4">Peptide chain release factor 2 directs the termination of translation in response to the peptide chain termination codons UGA and UAA.</text>
</comment>
<name>A0ABW5E2V7_9BACT</name>
<dbReference type="PROSITE" id="PS00745">
    <property type="entry name" value="RF_PROK_I"/>
    <property type="match status" value="1"/>
</dbReference>
<dbReference type="Proteomes" id="UP001597297">
    <property type="component" value="Unassembled WGS sequence"/>
</dbReference>
<accession>A0ABW5E2V7</accession>
<gene>
    <name evidence="4 7" type="primary">prfB</name>
    <name evidence="7" type="ORF">ACFSQZ_08155</name>
</gene>
<keyword evidence="8" id="KW-1185">Reference proteome</keyword>
<comment type="subcellular location">
    <subcellularLocation>
        <location evidence="4">Cytoplasm</location>
    </subcellularLocation>
</comment>
<comment type="caution">
    <text evidence="7">The sequence shown here is derived from an EMBL/GenBank/DDBJ whole genome shotgun (WGS) entry which is preliminary data.</text>
</comment>
<dbReference type="InterPro" id="IPR045853">
    <property type="entry name" value="Pep_chain_release_fac_I_sf"/>
</dbReference>
<dbReference type="Gene3D" id="3.30.160.20">
    <property type="match status" value="1"/>
</dbReference>
<dbReference type="SMART" id="SM00937">
    <property type="entry name" value="PCRF"/>
    <property type="match status" value="1"/>
</dbReference>
<keyword evidence="3 4" id="KW-0648">Protein biosynthesis</keyword>
<dbReference type="InterPro" id="IPR004374">
    <property type="entry name" value="PrfB"/>
</dbReference>
<reference evidence="8" key="1">
    <citation type="journal article" date="2019" name="Int. J. Syst. Evol. Microbiol.">
        <title>The Global Catalogue of Microorganisms (GCM) 10K type strain sequencing project: providing services to taxonomists for standard genome sequencing and annotation.</title>
        <authorList>
            <consortium name="The Broad Institute Genomics Platform"/>
            <consortium name="The Broad Institute Genome Sequencing Center for Infectious Disease"/>
            <person name="Wu L."/>
            <person name="Ma J."/>
        </authorList>
    </citation>
    <scope>NUCLEOTIDE SEQUENCE [LARGE SCALE GENOMIC DNA]</scope>
    <source>
        <strain evidence="8">JCM 16545</strain>
    </source>
</reference>
<dbReference type="PANTHER" id="PTHR43116:SF3">
    <property type="entry name" value="CLASS I PEPTIDE CHAIN RELEASE FACTOR"/>
    <property type="match status" value="1"/>
</dbReference>
<evidence type="ECO:0000256" key="1">
    <source>
        <dbReference type="ARBA" id="ARBA00010835"/>
    </source>
</evidence>
<dbReference type="Gene3D" id="3.30.70.1660">
    <property type="match status" value="1"/>
</dbReference>